<dbReference type="InterPro" id="IPR020846">
    <property type="entry name" value="MFS_dom"/>
</dbReference>
<feature type="transmembrane region" description="Helical" evidence="6">
    <location>
        <begin position="165"/>
        <end position="183"/>
    </location>
</feature>
<dbReference type="PANTHER" id="PTHR23513">
    <property type="entry name" value="INTEGRAL MEMBRANE EFFLUX PROTEIN-RELATED"/>
    <property type="match status" value="1"/>
</dbReference>
<dbReference type="Proteomes" id="UP000053941">
    <property type="component" value="Unassembled WGS sequence"/>
</dbReference>
<feature type="transmembrane region" description="Helical" evidence="6">
    <location>
        <begin position="317"/>
        <end position="340"/>
    </location>
</feature>
<feature type="transmembrane region" description="Helical" evidence="6">
    <location>
        <begin position="352"/>
        <end position="375"/>
    </location>
</feature>
<feature type="transmembrane region" description="Helical" evidence="6">
    <location>
        <begin position="381"/>
        <end position="400"/>
    </location>
</feature>
<gene>
    <name evidence="8" type="ORF">ABR60_00875</name>
</gene>
<dbReference type="SUPFAM" id="SSF103473">
    <property type="entry name" value="MFS general substrate transporter"/>
    <property type="match status" value="1"/>
</dbReference>
<dbReference type="InterPro" id="IPR036259">
    <property type="entry name" value="MFS_trans_sf"/>
</dbReference>
<feature type="domain" description="Major facilitator superfamily (MFS) profile" evidence="7">
    <location>
        <begin position="226"/>
        <end position="409"/>
    </location>
</feature>
<dbReference type="InterPro" id="IPR011701">
    <property type="entry name" value="MFS"/>
</dbReference>
<feature type="transmembrane region" description="Helical" evidence="6">
    <location>
        <begin position="60"/>
        <end position="79"/>
    </location>
</feature>
<keyword evidence="2" id="KW-1003">Cell membrane</keyword>
<feature type="transmembrane region" description="Helical" evidence="6">
    <location>
        <begin position="91"/>
        <end position="114"/>
    </location>
</feature>
<keyword evidence="5 6" id="KW-0472">Membrane</keyword>
<feature type="transmembrane region" description="Helical" evidence="6">
    <location>
        <begin position="29"/>
        <end position="48"/>
    </location>
</feature>
<comment type="subcellular location">
    <subcellularLocation>
        <location evidence="1">Cell membrane</location>
        <topology evidence="1">Multi-pass membrane protein</topology>
    </subcellularLocation>
</comment>
<feature type="transmembrane region" description="Helical" evidence="6">
    <location>
        <begin position="223"/>
        <end position="247"/>
    </location>
</feature>
<evidence type="ECO:0000256" key="3">
    <source>
        <dbReference type="ARBA" id="ARBA00022692"/>
    </source>
</evidence>
<organism evidence="8 9">
    <name type="scientific">Actinobacteria bacterium BACL2 MAG-120802-bin41</name>
    <dbReference type="NCBI Taxonomy" id="1655568"/>
    <lineage>
        <taxon>Bacteria</taxon>
        <taxon>Bacillati</taxon>
        <taxon>Actinomycetota</taxon>
        <taxon>Actinomycetes</taxon>
        <taxon>Actinomycetes incertae sedis</taxon>
        <taxon>ac1 cluster</taxon>
    </lineage>
</organism>
<proteinExistence type="predicted"/>
<evidence type="ECO:0000256" key="1">
    <source>
        <dbReference type="ARBA" id="ARBA00004651"/>
    </source>
</evidence>
<evidence type="ECO:0000256" key="6">
    <source>
        <dbReference type="SAM" id="Phobius"/>
    </source>
</evidence>
<dbReference type="GO" id="GO:0022857">
    <property type="term" value="F:transmembrane transporter activity"/>
    <property type="evidence" value="ECO:0007669"/>
    <property type="project" value="InterPro"/>
</dbReference>
<dbReference type="PROSITE" id="PS50850">
    <property type="entry name" value="MFS"/>
    <property type="match status" value="1"/>
</dbReference>
<evidence type="ECO:0000313" key="9">
    <source>
        <dbReference type="Proteomes" id="UP000053941"/>
    </source>
</evidence>
<dbReference type="Gene3D" id="1.20.1250.20">
    <property type="entry name" value="MFS general substrate transporter like domains"/>
    <property type="match status" value="1"/>
</dbReference>
<evidence type="ECO:0000256" key="5">
    <source>
        <dbReference type="ARBA" id="ARBA00023136"/>
    </source>
</evidence>
<accession>A0A0R2P0B7</accession>
<feature type="transmembrane region" description="Helical" evidence="6">
    <location>
        <begin position="259"/>
        <end position="282"/>
    </location>
</feature>
<dbReference type="PANTHER" id="PTHR23513:SF17">
    <property type="entry name" value="MEMBRANE PROTEIN"/>
    <property type="match status" value="1"/>
</dbReference>
<evidence type="ECO:0000259" key="7">
    <source>
        <dbReference type="PROSITE" id="PS50850"/>
    </source>
</evidence>
<comment type="caution">
    <text evidence="8">The sequence shown here is derived from an EMBL/GenBank/DDBJ whole genome shotgun (WGS) entry which is preliminary data.</text>
</comment>
<keyword evidence="3 6" id="KW-0812">Transmembrane</keyword>
<sequence length="409" mass="43230">MGQFTDGVFQSALASFVLFSPERQPDAKSAAAAFAVVLLPYSLIGPFVGTILDRVSRQRVILFANLFRALTLIFIAGLVRNGATGIELTIFVLLAFGVNRLILAGLSAGLPLLINLDGVEGRNNLVSVNATAVTGGTVFVVIGGGVGIGIRTLLEGEVSANQADASLIIFASLCFLIASLLSLRLKREQLGPMAHEVRKQSVAAAYREMAEGYRFLRKVRDCFSGIAATAVQRGGLTALTLMALLLNRNTFNDPADSDAGLAGFAFAITVAGVGITLGAIIAPFGVKKYGRHAWIRYSLFASGILPIALAFNQGEFFLVATGFFAGMAGQGVKVTNDALVQSKIDDNYRGRVFAVYDVIVNGGIVSGAIIAALLLPPSGQSSVLPLVIAITYFLFALLLLRKSRFNSDF</sequence>
<keyword evidence="4 6" id="KW-1133">Transmembrane helix</keyword>
<evidence type="ECO:0000256" key="2">
    <source>
        <dbReference type="ARBA" id="ARBA00022475"/>
    </source>
</evidence>
<protein>
    <submittedName>
        <fullName evidence="8">MFS transporter</fullName>
    </submittedName>
</protein>
<dbReference type="GO" id="GO:0005886">
    <property type="term" value="C:plasma membrane"/>
    <property type="evidence" value="ECO:0007669"/>
    <property type="project" value="UniProtKB-SubCell"/>
</dbReference>
<feature type="transmembrane region" description="Helical" evidence="6">
    <location>
        <begin position="126"/>
        <end position="153"/>
    </location>
</feature>
<evidence type="ECO:0000256" key="4">
    <source>
        <dbReference type="ARBA" id="ARBA00022989"/>
    </source>
</evidence>
<dbReference type="EMBL" id="LIAS01000118">
    <property type="protein sequence ID" value="KRO30450.1"/>
    <property type="molecule type" value="Genomic_DNA"/>
</dbReference>
<name>A0A0R2P0B7_9ACTN</name>
<reference evidence="8 9" key="1">
    <citation type="submission" date="2015-10" db="EMBL/GenBank/DDBJ databases">
        <title>Metagenome-Assembled Genomes uncover a global brackish microbiome.</title>
        <authorList>
            <person name="Hugerth L.W."/>
            <person name="Larsson J."/>
            <person name="Alneberg J."/>
            <person name="Lindh M.V."/>
            <person name="Legrand C."/>
            <person name="Pinhassi J."/>
            <person name="Andersson A.F."/>
        </authorList>
    </citation>
    <scope>NUCLEOTIDE SEQUENCE [LARGE SCALE GENOMIC DNA]</scope>
    <source>
        <strain evidence="8">BACL2 MAG-120802-bin41</strain>
    </source>
</reference>
<evidence type="ECO:0000313" key="8">
    <source>
        <dbReference type="EMBL" id="KRO30450.1"/>
    </source>
</evidence>
<dbReference type="Pfam" id="PF07690">
    <property type="entry name" value="MFS_1"/>
    <property type="match status" value="1"/>
</dbReference>
<feature type="transmembrane region" description="Helical" evidence="6">
    <location>
        <begin position="294"/>
        <end position="311"/>
    </location>
</feature>
<dbReference type="AlphaFoldDB" id="A0A0R2P0B7"/>